<dbReference type="PROSITE" id="PS51011">
    <property type="entry name" value="ARID"/>
    <property type="match status" value="1"/>
</dbReference>
<dbReference type="PANTHER" id="PTHR46691">
    <property type="entry name" value="HIGH MOBILITY GROUP B PROTEIN 9"/>
    <property type="match status" value="1"/>
</dbReference>
<dbReference type="SUPFAM" id="SSF46774">
    <property type="entry name" value="ARID-like"/>
    <property type="match status" value="1"/>
</dbReference>
<keyword evidence="1" id="KW-0805">Transcription regulation</keyword>
<dbReference type="EMBL" id="CP136893">
    <property type="protein sequence ID" value="WOL05984.1"/>
    <property type="molecule type" value="Genomic_DNA"/>
</dbReference>
<organism evidence="8 9">
    <name type="scientific">Canna indica</name>
    <name type="common">Indian-shot</name>
    <dbReference type="NCBI Taxonomy" id="4628"/>
    <lineage>
        <taxon>Eukaryota</taxon>
        <taxon>Viridiplantae</taxon>
        <taxon>Streptophyta</taxon>
        <taxon>Embryophyta</taxon>
        <taxon>Tracheophyta</taxon>
        <taxon>Spermatophyta</taxon>
        <taxon>Magnoliopsida</taxon>
        <taxon>Liliopsida</taxon>
        <taxon>Zingiberales</taxon>
        <taxon>Cannaceae</taxon>
        <taxon>Canna</taxon>
    </lineage>
</organism>
<dbReference type="Pfam" id="PF01388">
    <property type="entry name" value="ARID"/>
    <property type="match status" value="1"/>
</dbReference>
<evidence type="ECO:0000256" key="5">
    <source>
        <dbReference type="ARBA" id="ARBA00054600"/>
    </source>
</evidence>
<feature type="region of interest" description="Disordered" evidence="6">
    <location>
        <begin position="261"/>
        <end position="282"/>
    </location>
</feature>
<feature type="compositionally biased region" description="Acidic residues" evidence="6">
    <location>
        <begin position="1"/>
        <end position="11"/>
    </location>
</feature>
<feature type="compositionally biased region" description="Low complexity" evidence="6">
    <location>
        <begin position="362"/>
        <end position="374"/>
    </location>
</feature>
<evidence type="ECO:0000256" key="3">
    <source>
        <dbReference type="ARBA" id="ARBA00023163"/>
    </source>
</evidence>
<evidence type="ECO:0000259" key="7">
    <source>
        <dbReference type="PROSITE" id="PS51011"/>
    </source>
</evidence>
<feature type="region of interest" description="Disordered" evidence="6">
    <location>
        <begin position="360"/>
        <end position="418"/>
    </location>
</feature>
<dbReference type="InterPro" id="IPR036431">
    <property type="entry name" value="ARID_dom_sf"/>
</dbReference>
<evidence type="ECO:0000313" key="9">
    <source>
        <dbReference type="Proteomes" id="UP001327560"/>
    </source>
</evidence>
<protein>
    <submittedName>
        <fullName evidence="8">High mobility group B protein 9-like</fullName>
    </submittedName>
</protein>
<comment type="function">
    <text evidence="5">Binds preferentially DNA with A/T-rich content.</text>
</comment>
<evidence type="ECO:0000256" key="6">
    <source>
        <dbReference type="SAM" id="MobiDB-lite"/>
    </source>
</evidence>
<dbReference type="Proteomes" id="UP001327560">
    <property type="component" value="Chromosome 4"/>
</dbReference>
<dbReference type="SMART" id="SM00501">
    <property type="entry name" value="BRIGHT"/>
    <property type="match status" value="1"/>
</dbReference>
<gene>
    <name evidence="8" type="ORF">Cni_G14715</name>
</gene>
<dbReference type="GO" id="GO:0003677">
    <property type="term" value="F:DNA binding"/>
    <property type="evidence" value="ECO:0007669"/>
    <property type="project" value="UniProtKB-KW"/>
</dbReference>
<evidence type="ECO:0000256" key="4">
    <source>
        <dbReference type="ARBA" id="ARBA00023242"/>
    </source>
</evidence>
<sequence length="418" mass="46265">MMELSGDVDVDVGERASEKRKMELSGDVDVGGKASESEKRNMELGDNAGEKASEKMKEVMEDDCVKDSGPGADFRPYPKPLAKYEDVIADPELLKETLMRLHAEMGTKFMVPIIGGKGLDLHRLFVEVTSRGGLEKVIAERKWREVTASFSFPSTATNASFVLRKYYLSLLQHYEQIYFFGSQGWNPSNATSSPSGRSVESPRYRETQAALQKRRKNCGGPSVVGVIDGKFDCGYFVTVAVGSEKLKGVLYHIPEQMEGQALISSPDADNSNLGRPSRRQRQEELSMLDPNHPKPNSSEYNLLFAEQQEREMETYKESLRTGQLVLSPSQGHQLPGKQVMEESDTKFKKVDDNTIFFNEAFPGSDCDSDGPSSSEHSEIERSSTVGKVTSGSACLAEPSKEGEGLGLGKREDEKMDRL</sequence>
<keyword evidence="2" id="KW-0238">DNA-binding</keyword>
<feature type="domain" description="ARID" evidence="7">
    <location>
        <begin position="88"/>
        <end position="179"/>
    </location>
</feature>
<feature type="compositionally biased region" description="Basic and acidic residues" evidence="6">
    <location>
        <begin position="12"/>
        <end position="24"/>
    </location>
</feature>
<keyword evidence="4" id="KW-0539">Nucleus</keyword>
<feature type="region of interest" description="Disordered" evidence="6">
    <location>
        <begin position="1"/>
        <end position="57"/>
    </location>
</feature>
<reference evidence="8 9" key="1">
    <citation type="submission" date="2023-10" db="EMBL/GenBank/DDBJ databases">
        <title>Chromosome-scale genome assembly provides insights into flower coloration mechanisms of Canna indica.</title>
        <authorList>
            <person name="Li C."/>
        </authorList>
    </citation>
    <scope>NUCLEOTIDE SEQUENCE [LARGE SCALE GENOMIC DNA]</scope>
    <source>
        <tissue evidence="8">Flower</tissue>
    </source>
</reference>
<dbReference type="PANTHER" id="PTHR46691:SF3">
    <property type="entry name" value="HIGH MOBILITY GROUP B PROTEIN 15"/>
    <property type="match status" value="1"/>
</dbReference>
<dbReference type="Gene3D" id="1.10.150.60">
    <property type="entry name" value="ARID DNA-binding domain"/>
    <property type="match status" value="1"/>
</dbReference>
<dbReference type="CDD" id="cd16872">
    <property type="entry name" value="ARID_HMGB9-like"/>
    <property type="match status" value="1"/>
</dbReference>
<dbReference type="SMART" id="SM01014">
    <property type="entry name" value="ARID"/>
    <property type="match status" value="1"/>
</dbReference>
<dbReference type="AlphaFoldDB" id="A0AAQ3QCM1"/>
<feature type="compositionally biased region" description="Basic and acidic residues" evidence="6">
    <location>
        <begin position="398"/>
        <end position="418"/>
    </location>
</feature>
<name>A0AAQ3QCM1_9LILI</name>
<keyword evidence="9" id="KW-1185">Reference proteome</keyword>
<dbReference type="FunFam" id="1.10.150.60:FF:000022">
    <property type="entry name" value="High mobility group B protein 15"/>
    <property type="match status" value="1"/>
</dbReference>
<dbReference type="InterPro" id="IPR045303">
    <property type="entry name" value="ARID_HMGB9-like"/>
</dbReference>
<keyword evidence="3" id="KW-0804">Transcription</keyword>
<dbReference type="InterPro" id="IPR001606">
    <property type="entry name" value="ARID_dom"/>
</dbReference>
<accession>A0AAQ3QCM1</accession>
<evidence type="ECO:0000256" key="1">
    <source>
        <dbReference type="ARBA" id="ARBA00023015"/>
    </source>
</evidence>
<feature type="compositionally biased region" description="Basic and acidic residues" evidence="6">
    <location>
        <begin position="35"/>
        <end position="57"/>
    </location>
</feature>
<proteinExistence type="predicted"/>
<evidence type="ECO:0000256" key="2">
    <source>
        <dbReference type="ARBA" id="ARBA00023125"/>
    </source>
</evidence>
<evidence type="ECO:0000313" key="8">
    <source>
        <dbReference type="EMBL" id="WOL05984.1"/>
    </source>
</evidence>